<dbReference type="SUPFAM" id="SSF49464">
    <property type="entry name" value="Carboxypeptidase regulatory domain-like"/>
    <property type="match status" value="1"/>
</dbReference>
<evidence type="ECO:0000259" key="5">
    <source>
        <dbReference type="Pfam" id="PF25183"/>
    </source>
</evidence>
<dbReference type="Pfam" id="PF25183">
    <property type="entry name" value="OMP_b-brl_4"/>
    <property type="match status" value="2"/>
</dbReference>
<keyword evidence="4" id="KW-0732">Signal</keyword>
<sequence length="1042" mass="116684">MKNICTFLLLCCSLMVCAQETTGILKGNITDSQGNFLPAVAVTVLQKSTGIQYNTLSQGDGYYEFNQLPPAADYQVKIVLDGYEALIIESVQILLGKATKRDLQLIANAQQLQEVTVVSNSGSKKNNEKRLKIEVITSLPSANRSIQDATRLLPEANLNSFGGANYRFNNLSIDGSSTNDVLGFQEPASGAAGSTASGTPGGLAGTQPIGFGAISALSVKTAPFDVTFGNFTGASINAVTKSGSNNTEGSVYTFVKNKNLIGSHANGIRQENAVFTDYTYGVSLGGKLIKNKLFYFFNAEVGDRNETVLNAPGSATSNIDPETVAQIADRLKTKYNYDPGTALDAQIERKNTKLFLRLDYNISDNHKLTLRNNFVTGFADNLEWTPTVYNFTNQGYRHNSTTNSIVAELKSKFSNALSNKLTVSLSTVNDDRTYSGRVFPHIEIIDNTANTIFAGTYREASVYGLTLNTIQLTDNVTYYVKNHKFTAGASTEINAIEYRFLTAFNGRWQYNSVANFLNDQPSRVRGVYNIENNDFELNKRTPSADYSVLLSSAYVQDEIRLSKKFSILAGFRLDWQNTPTPFPVSDDIKNTPEFAGYQNKINSRPIINPRFNFNYTIDSAGKYNLKGGTGLFTGRMPFVWYAYEYYISGTKYFNIDYRPTGSLDLNEDLSQLAPLQSRRLTEVNLIDNNFNLPRDWKSNISLDVALKNNFALNFEATYTKTLDGLLFQSINRKEDQKSNFVGADNRPYYNTSAESIKINPNFTNVFLLTNTSQGYRYNLTFGLTKTEERYNGFLGYTYGVSKDISSTNRNSHAANFEWNQALVANAPELTASNFDLRHKIVSYHFYDLPIKSRTLKFGLLYNGRSGSPFSFVYEGDVNRDGSAKNDILYIPRDQSEIRLQNIVNSSNQVVVSAADQWLQLDAYINQNDYLRKNRGSYASRNAARTPWNHQVDLKVIFETKLFKNKLEFGLDVFNVANLISKNWGTQVYVPNINNSGYALLDFVRIENQQPVFQFKNPQGKPWLVDNLNSRWQGQLSATYHFM</sequence>
<name>A0ABR7JE31_9FLAO</name>
<evidence type="ECO:0000313" key="6">
    <source>
        <dbReference type="EMBL" id="MBC5862771.1"/>
    </source>
</evidence>
<evidence type="ECO:0000313" key="7">
    <source>
        <dbReference type="Proteomes" id="UP000621670"/>
    </source>
</evidence>
<evidence type="ECO:0000256" key="4">
    <source>
        <dbReference type="SAM" id="SignalP"/>
    </source>
</evidence>
<dbReference type="InterPro" id="IPR057601">
    <property type="entry name" value="Oar-like_b-barrel"/>
</dbReference>
<keyword evidence="2" id="KW-0472">Membrane</keyword>
<dbReference type="Gene3D" id="2.40.170.20">
    <property type="entry name" value="TonB-dependent receptor, beta-barrel domain"/>
    <property type="match status" value="1"/>
</dbReference>
<reference evidence="6 7" key="1">
    <citation type="submission" date="2020-08" db="EMBL/GenBank/DDBJ databases">
        <title>Description of novel Flavobacterium F-400 isolate.</title>
        <authorList>
            <person name="Saticioglu I."/>
            <person name="Duman M."/>
            <person name="Altun S."/>
        </authorList>
    </citation>
    <scope>NUCLEOTIDE SEQUENCE [LARGE SCALE GENOMIC DNA]</scope>
    <source>
        <strain evidence="6 7">F-400</strain>
    </source>
</reference>
<feature type="chain" id="PRO_5046304284" evidence="4">
    <location>
        <begin position="19"/>
        <end position="1042"/>
    </location>
</feature>
<gene>
    <name evidence="6" type="ORF">H8R26_04995</name>
</gene>
<dbReference type="InterPro" id="IPR036942">
    <property type="entry name" value="Beta-barrel_TonB_sf"/>
</dbReference>
<feature type="domain" description="TonB-dependent transporter Oar-like beta-barrel" evidence="5">
    <location>
        <begin position="239"/>
        <end position="306"/>
    </location>
</feature>
<accession>A0ABR7JE31</accession>
<proteinExistence type="predicted"/>
<keyword evidence="6" id="KW-0675">Receptor</keyword>
<keyword evidence="3" id="KW-0998">Cell outer membrane</keyword>
<dbReference type="InterPro" id="IPR008969">
    <property type="entry name" value="CarboxyPept-like_regulatory"/>
</dbReference>
<dbReference type="EMBL" id="JACRUM010000002">
    <property type="protein sequence ID" value="MBC5862771.1"/>
    <property type="molecule type" value="Genomic_DNA"/>
</dbReference>
<evidence type="ECO:0000256" key="3">
    <source>
        <dbReference type="ARBA" id="ARBA00023237"/>
    </source>
</evidence>
<dbReference type="Proteomes" id="UP000621670">
    <property type="component" value="Unassembled WGS sequence"/>
</dbReference>
<comment type="subcellular location">
    <subcellularLocation>
        <location evidence="1">Cell outer membrane</location>
    </subcellularLocation>
</comment>
<evidence type="ECO:0000256" key="2">
    <source>
        <dbReference type="ARBA" id="ARBA00023136"/>
    </source>
</evidence>
<dbReference type="RefSeq" id="WP_166133955.1">
    <property type="nucleotide sequence ID" value="NZ_JAAOBY010000002.1"/>
</dbReference>
<dbReference type="SUPFAM" id="SSF56935">
    <property type="entry name" value="Porins"/>
    <property type="match status" value="1"/>
</dbReference>
<evidence type="ECO:0000256" key="1">
    <source>
        <dbReference type="ARBA" id="ARBA00004442"/>
    </source>
</evidence>
<dbReference type="Gene3D" id="2.60.40.1120">
    <property type="entry name" value="Carboxypeptidase-like, regulatory domain"/>
    <property type="match status" value="1"/>
</dbReference>
<feature type="domain" description="TonB-dependent transporter Oar-like beta-barrel" evidence="5">
    <location>
        <begin position="346"/>
        <end position="978"/>
    </location>
</feature>
<keyword evidence="7" id="KW-1185">Reference proteome</keyword>
<dbReference type="Pfam" id="PF13620">
    <property type="entry name" value="CarboxypepD_reg"/>
    <property type="match status" value="1"/>
</dbReference>
<organism evidence="6 7">
    <name type="scientific">Flavobacterium turcicum</name>
    <dbReference type="NCBI Taxonomy" id="2764718"/>
    <lineage>
        <taxon>Bacteria</taxon>
        <taxon>Pseudomonadati</taxon>
        <taxon>Bacteroidota</taxon>
        <taxon>Flavobacteriia</taxon>
        <taxon>Flavobacteriales</taxon>
        <taxon>Flavobacteriaceae</taxon>
        <taxon>Flavobacterium</taxon>
    </lineage>
</organism>
<comment type="caution">
    <text evidence="6">The sequence shown here is derived from an EMBL/GenBank/DDBJ whole genome shotgun (WGS) entry which is preliminary data.</text>
</comment>
<feature type="signal peptide" evidence="4">
    <location>
        <begin position="1"/>
        <end position="18"/>
    </location>
</feature>
<protein>
    <submittedName>
        <fullName evidence="6">TonB-dependent receptor</fullName>
    </submittedName>
</protein>